<gene>
    <name evidence="7" type="ORF">LIER_27614</name>
</gene>
<dbReference type="PANTHER" id="PTHR31232:SF149">
    <property type="entry name" value="S-PROTEIN HOMOLOG"/>
    <property type="match status" value="1"/>
</dbReference>
<evidence type="ECO:0000256" key="4">
    <source>
        <dbReference type="ARBA" id="ARBA00022525"/>
    </source>
</evidence>
<keyword evidence="3 6" id="KW-0713">Self-incompatibility</keyword>
<evidence type="ECO:0000256" key="6">
    <source>
        <dbReference type="RuleBase" id="RU367044"/>
    </source>
</evidence>
<dbReference type="InterPro" id="IPR010264">
    <property type="entry name" value="Self-incomp_S1"/>
</dbReference>
<dbReference type="AlphaFoldDB" id="A0AAV3RCN1"/>
<evidence type="ECO:0000256" key="1">
    <source>
        <dbReference type="ARBA" id="ARBA00004613"/>
    </source>
</evidence>
<comment type="subcellular location">
    <subcellularLocation>
        <location evidence="1 6">Secreted</location>
    </subcellularLocation>
</comment>
<evidence type="ECO:0000256" key="5">
    <source>
        <dbReference type="ARBA" id="ARBA00022729"/>
    </source>
</evidence>
<reference evidence="7 8" key="1">
    <citation type="submission" date="2024-01" db="EMBL/GenBank/DDBJ databases">
        <title>The complete chloroplast genome sequence of Lithospermum erythrorhizon: insights into the phylogenetic relationship among Boraginaceae species and the maternal lineages of purple gromwells.</title>
        <authorList>
            <person name="Okada T."/>
            <person name="Watanabe K."/>
        </authorList>
    </citation>
    <scope>NUCLEOTIDE SEQUENCE [LARGE SCALE GENOMIC DNA]</scope>
</reference>
<keyword evidence="4 6" id="KW-0964">Secreted</keyword>
<accession>A0AAV3RCN1</accession>
<dbReference type="GO" id="GO:0060320">
    <property type="term" value="P:rejection of self pollen"/>
    <property type="evidence" value="ECO:0007669"/>
    <property type="project" value="UniProtKB-KW"/>
</dbReference>
<comment type="similarity">
    <text evidence="2 6">Belongs to the plant self-incompatibility (S1) protein family.</text>
</comment>
<dbReference type="Pfam" id="PF05938">
    <property type="entry name" value="Self-incomp_S1"/>
    <property type="match status" value="1"/>
</dbReference>
<keyword evidence="8" id="KW-1185">Reference proteome</keyword>
<comment type="caution">
    <text evidence="7">The sequence shown here is derived from an EMBL/GenBank/DDBJ whole genome shotgun (WGS) entry which is preliminary data.</text>
</comment>
<evidence type="ECO:0000313" key="7">
    <source>
        <dbReference type="EMBL" id="GAA0174169.1"/>
    </source>
</evidence>
<proteinExistence type="inferred from homology"/>
<sequence length="144" mass="16916">MEVTRNSVARMLTILLAFLYINNNVITKVRGSLFPHTTHVYVLNKLGGNTELKIHCRSKDDDLGTFKIGNGAQYEFKFRPNFFRGLSLTQFYCDLSYGNKIKRFDLYEQFRDKGRCRRCYWDVKPEGVHGYDDLGKPVQLTLYW</sequence>
<dbReference type="Proteomes" id="UP001454036">
    <property type="component" value="Unassembled WGS sequence"/>
</dbReference>
<name>A0AAV3RCN1_LITER</name>
<organism evidence="7 8">
    <name type="scientific">Lithospermum erythrorhizon</name>
    <name type="common">Purple gromwell</name>
    <name type="synonym">Lithospermum officinale var. erythrorhizon</name>
    <dbReference type="NCBI Taxonomy" id="34254"/>
    <lineage>
        <taxon>Eukaryota</taxon>
        <taxon>Viridiplantae</taxon>
        <taxon>Streptophyta</taxon>
        <taxon>Embryophyta</taxon>
        <taxon>Tracheophyta</taxon>
        <taxon>Spermatophyta</taxon>
        <taxon>Magnoliopsida</taxon>
        <taxon>eudicotyledons</taxon>
        <taxon>Gunneridae</taxon>
        <taxon>Pentapetalae</taxon>
        <taxon>asterids</taxon>
        <taxon>lamiids</taxon>
        <taxon>Boraginales</taxon>
        <taxon>Boraginaceae</taxon>
        <taxon>Boraginoideae</taxon>
        <taxon>Lithospermeae</taxon>
        <taxon>Lithospermum</taxon>
    </lineage>
</organism>
<evidence type="ECO:0000256" key="3">
    <source>
        <dbReference type="ARBA" id="ARBA00022471"/>
    </source>
</evidence>
<evidence type="ECO:0000256" key="2">
    <source>
        <dbReference type="ARBA" id="ARBA00005581"/>
    </source>
</evidence>
<evidence type="ECO:0000313" key="8">
    <source>
        <dbReference type="Proteomes" id="UP001454036"/>
    </source>
</evidence>
<protein>
    <recommendedName>
        <fullName evidence="6">S-protein homolog</fullName>
    </recommendedName>
</protein>
<dbReference type="GO" id="GO:0005576">
    <property type="term" value="C:extracellular region"/>
    <property type="evidence" value="ECO:0007669"/>
    <property type="project" value="UniProtKB-SubCell"/>
</dbReference>
<keyword evidence="5" id="KW-0732">Signal</keyword>
<dbReference type="EMBL" id="BAABME010008946">
    <property type="protein sequence ID" value="GAA0174169.1"/>
    <property type="molecule type" value="Genomic_DNA"/>
</dbReference>
<dbReference type="PANTHER" id="PTHR31232">
    <property type="match status" value="1"/>
</dbReference>